<feature type="domain" description="CUB" evidence="30">
    <location>
        <begin position="838"/>
        <end position="951"/>
    </location>
</feature>
<dbReference type="GO" id="GO:0008203">
    <property type="term" value="P:cholesterol metabolic process"/>
    <property type="evidence" value="ECO:0007669"/>
    <property type="project" value="UniProtKB-KW"/>
</dbReference>
<dbReference type="InterPro" id="IPR001881">
    <property type="entry name" value="EGF-like_Ca-bd_dom"/>
</dbReference>
<feature type="disulfide bond" evidence="29">
    <location>
        <begin position="409"/>
        <end position="419"/>
    </location>
</feature>
<keyword evidence="21" id="KW-0753">Steroid metabolism</keyword>
<keyword evidence="17" id="KW-0472">Membrane</keyword>
<dbReference type="PROSITE" id="PS00010">
    <property type="entry name" value="ASX_HYDROXYL"/>
    <property type="match status" value="2"/>
</dbReference>
<keyword evidence="18 29" id="KW-1015">Disulfide bond</keyword>
<feature type="domain" description="CUB" evidence="30">
    <location>
        <begin position="1668"/>
        <end position="1762"/>
    </location>
</feature>
<feature type="domain" description="CUB" evidence="30">
    <location>
        <begin position="2149"/>
        <end position="2265"/>
    </location>
</feature>
<dbReference type="FunFam" id="2.10.25.10:FF:000379">
    <property type="entry name" value="Cubilin"/>
    <property type="match status" value="1"/>
</dbReference>
<evidence type="ECO:0000256" key="11">
    <source>
        <dbReference type="ARBA" id="ARBA00022729"/>
    </source>
</evidence>
<proteinExistence type="predicted"/>
<dbReference type="GO" id="GO:0003008">
    <property type="term" value="P:system process"/>
    <property type="evidence" value="ECO:0007669"/>
    <property type="project" value="UniProtKB-ARBA"/>
</dbReference>
<dbReference type="GO" id="GO:0005765">
    <property type="term" value="C:lysosomal membrane"/>
    <property type="evidence" value="ECO:0007669"/>
    <property type="project" value="UniProtKB-SubCell"/>
</dbReference>
<feature type="domain" description="CUB" evidence="30">
    <location>
        <begin position="3339"/>
        <end position="3429"/>
    </location>
</feature>
<keyword evidence="11" id="KW-0732">Signal</keyword>
<dbReference type="GO" id="GO:0005886">
    <property type="term" value="C:plasma membrane"/>
    <property type="evidence" value="ECO:0007669"/>
    <property type="project" value="UniProtKB-SubCell"/>
</dbReference>
<keyword evidence="7" id="KW-0597">Phosphoprotein</keyword>
<dbReference type="Pfam" id="PF00008">
    <property type="entry name" value="EGF"/>
    <property type="match status" value="3"/>
</dbReference>
<evidence type="ECO:0000256" key="13">
    <source>
        <dbReference type="ARBA" id="ARBA00022753"/>
    </source>
</evidence>
<feature type="domain" description="CUB" evidence="30">
    <location>
        <begin position="2269"/>
        <end position="2385"/>
    </location>
</feature>
<feature type="domain" description="CUB" evidence="30">
    <location>
        <begin position="2852"/>
        <end position="2965"/>
    </location>
</feature>
<dbReference type="FunFam" id="2.10.25.10:FF:000321">
    <property type="entry name" value="Protein delta homolog 1"/>
    <property type="match status" value="1"/>
</dbReference>
<feature type="domain" description="CUB" evidence="30">
    <location>
        <begin position="2027"/>
        <end position="2148"/>
    </location>
</feature>
<feature type="domain" description="CUB" evidence="30">
    <location>
        <begin position="2387"/>
        <end position="2504"/>
    </location>
</feature>
<evidence type="ECO:0000256" key="2">
    <source>
        <dbReference type="ARBA" id="ARBA00004202"/>
    </source>
</evidence>
<evidence type="ECO:0000256" key="25">
    <source>
        <dbReference type="ARBA" id="ARBA00023878"/>
    </source>
</evidence>
<dbReference type="InterPro" id="IPR000742">
    <property type="entry name" value="EGF"/>
</dbReference>
<evidence type="ECO:0000256" key="27">
    <source>
        <dbReference type="ARBA" id="ARBA00049703"/>
    </source>
</evidence>
<keyword evidence="9" id="KW-0165">Cleavage on pair of basic residues</keyword>
<keyword evidence="5 29" id="KW-0245">EGF-like domain</keyword>
<keyword evidence="16" id="KW-0443">Lipid metabolism</keyword>
<dbReference type="Pfam" id="PF07645">
    <property type="entry name" value="EGF_CA"/>
    <property type="match status" value="2"/>
</dbReference>
<dbReference type="GO" id="GO:0015031">
    <property type="term" value="P:protein transport"/>
    <property type="evidence" value="ECO:0007669"/>
    <property type="project" value="UniProtKB-KW"/>
</dbReference>
<dbReference type="FunFam" id="2.60.120.290:FF:000013">
    <property type="entry name" value="Membrane frizzled-related protein"/>
    <property type="match status" value="8"/>
</dbReference>
<keyword evidence="6" id="KW-0153">Cholesterol metabolism</keyword>
<evidence type="ECO:0000256" key="5">
    <source>
        <dbReference type="ARBA" id="ARBA00022536"/>
    </source>
</evidence>
<keyword evidence="20" id="KW-0325">Glycoprotein</keyword>
<feature type="domain" description="CUB" evidence="30">
    <location>
        <begin position="1549"/>
        <end position="1667"/>
    </location>
</feature>
<evidence type="ECO:0000256" key="9">
    <source>
        <dbReference type="ARBA" id="ARBA00022685"/>
    </source>
</evidence>
<feature type="domain" description="CUB" evidence="30">
    <location>
        <begin position="3089"/>
        <end position="3208"/>
    </location>
</feature>
<evidence type="ECO:0000259" key="31">
    <source>
        <dbReference type="PROSITE" id="PS50026"/>
    </source>
</evidence>
<evidence type="ECO:0000256" key="1">
    <source>
        <dbReference type="ARBA" id="ARBA00004177"/>
    </source>
</evidence>
<comment type="subunit">
    <text evidence="27">Interacts with AMN. Component of the cubam complex composed of one CUBN trimer and one AMN chain. The cubam complex can dimerize. Interacts with LRP2 in a dual-receptor complex in a calcium-dependent manner. Found in a complex with PID1/PCLI1, LRP1 and CUBNI. Interacts with LRP1 and PID1/PCLI1.</text>
</comment>
<reference evidence="32" key="1">
    <citation type="journal article" date="2023" name="G3 (Bethesda)">
        <title>Whole genome assemblies of Zophobas morio and Tenebrio molitor.</title>
        <authorList>
            <person name="Kaur S."/>
            <person name="Stinson S.A."/>
            <person name="diCenzo G.C."/>
        </authorList>
    </citation>
    <scope>NUCLEOTIDE SEQUENCE</scope>
    <source>
        <strain evidence="32">QUZm001</strain>
    </source>
</reference>
<dbReference type="InterPro" id="IPR009030">
    <property type="entry name" value="Growth_fac_rcpt_cys_sf"/>
</dbReference>
<protein>
    <recommendedName>
        <fullName evidence="25">Cubilin</fullName>
    </recommendedName>
</protein>
<evidence type="ECO:0000256" key="3">
    <source>
        <dbReference type="ARBA" id="ARBA00022448"/>
    </source>
</evidence>
<evidence type="ECO:0000256" key="21">
    <source>
        <dbReference type="ARBA" id="ARBA00023221"/>
    </source>
</evidence>
<dbReference type="Proteomes" id="UP001168821">
    <property type="component" value="Unassembled WGS sequence"/>
</dbReference>
<evidence type="ECO:0000256" key="16">
    <source>
        <dbReference type="ARBA" id="ARBA00023098"/>
    </source>
</evidence>
<evidence type="ECO:0000256" key="10">
    <source>
        <dbReference type="ARBA" id="ARBA00022723"/>
    </source>
</evidence>
<feature type="domain" description="CUB" evidence="30">
    <location>
        <begin position="3215"/>
        <end position="3335"/>
    </location>
</feature>
<dbReference type="Pfam" id="PF12947">
    <property type="entry name" value="EGF_3"/>
    <property type="match status" value="1"/>
</dbReference>
<keyword evidence="13" id="KW-0967">Endosome</keyword>
<dbReference type="InterPro" id="IPR000859">
    <property type="entry name" value="CUB_dom"/>
</dbReference>
<dbReference type="Gene3D" id="2.10.25.10">
    <property type="entry name" value="Laminin"/>
    <property type="match status" value="7"/>
</dbReference>
<evidence type="ECO:0000313" key="32">
    <source>
        <dbReference type="EMBL" id="KAJ3659671.1"/>
    </source>
</evidence>
<keyword evidence="10" id="KW-0479">Metal-binding</keyword>
<feature type="domain" description="CUB" evidence="30">
    <location>
        <begin position="2738"/>
        <end position="2848"/>
    </location>
</feature>
<dbReference type="InterPro" id="IPR024731">
    <property type="entry name" value="NELL2-like_EGF"/>
</dbReference>
<dbReference type="SUPFAM" id="SSF57196">
    <property type="entry name" value="EGF/Laminin"/>
    <property type="match status" value="3"/>
</dbReference>
<dbReference type="FunFam" id="2.10.25.10:FF:000038">
    <property type="entry name" value="Fibrillin 2"/>
    <property type="match status" value="1"/>
</dbReference>
<feature type="domain" description="EGF-like" evidence="31">
    <location>
        <begin position="443"/>
        <end position="480"/>
    </location>
</feature>
<dbReference type="GO" id="GO:0031419">
    <property type="term" value="F:cobalamin binding"/>
    <property type="evidence" value="ECO:0007669"/>
    <property type="project" value="UniProtKB-KW"/>
</dbReference>
<evidence type="ECO:0000313" key="33">
    <source>
        <dbReference type="Proteomes" id="UP001168821"/>
    </source>
</evidence>
<keyword evidence="3" id="KW-0813">Transport</keyword>
<feature type="disulfide bond" evidence="29">
    <location>
        <begin position="470"/>
        <end position="479"/>
    </location>
</feature>
<comment type="subcellular location">
    <subcellularLocation>
        <location evidence="2">Cell membrane</location>
        <topology evidence="2">Peripheral membrane protein</topology>
    </subcellularLocation>
    <subcellularLocation>
        <location evidence="1">Endosome</location>
    </subcellularLocation>
    <subcellularLocation>
        <location evidence="24">Lysosome membrane</location>
        <topology evidence="24">Peripheral membrane protein</topology>
    </subcellularLocation>
</comment>
<accession>A0AA38IQY5</accession>
<dbReference type="FunFam" id="2.60.120.290:FF:000005">
    <property type="entry name" value="Procollagen C-endopeptidase enhancer 1"/>
    <property type="match status" value="4"/>
</dbReference>
<comment type="caution">
    <text evidence="29">Lacks conserved residue(s) required for the propagation of feature annotation.</text>
</comment>
<dbReference type="SMART" id="SM00181">
    <property type="entry name" value="EGF"/>
    <property type="match status" value="8"/>
</dbReference>
<evidence type="ECO:0000256" key="22">
    <source>
        <dbReference type="ARBA" id="ARBA00023228"/>
    </source>
</evidence>
<dbReference type="SUPFAM" id="SSF49854">
    <property type="entry name" value="Spermadhesin, CUB domain"/>
    <property type="match status" value="25"/>
</dbReference>
<keyword evidence="33" id="KW-1185">Reference proteome</keyword>
<dbReference type="PROSITE" id="PS00022">
    <property type="entry name" value="EGF_1"/>
    <property type="match status" value="4"/>
</dbReference>
<evidence type="ECO:0000256" key="12">
    <source>
        <dbReference type="ARBA" id="ARBA00022737"/>
    </source>
</evidence>
<dbReference type="FunFam" id="2.10.25.10:FF:000006">
    <property type="entry name" value="Versican core protein-like isoform 1"/>
    <property type="match status" value="1"/>
</dbReference>
<evidence type="ECO:0000256" key="15">
    <source>
        <dbReference type="ARBA" id="ARBA00022927"/>
    </source>
</evidence>
<keyword evidence="19" id="KW-1207">Sterol metabolism</keyword>
<feature type="disulfide bond" evidence="29">
    <location>
        <begin position="431"/>
        <end position="440"/>
    </location>
</feature>
<dbReference type="PROSITE" id="PS01180">
    <property type="entry name" value="CUB"/>
    <property type="match status" value="24"/>
</dbReference>
<comment type="function">
    <text evidence="26">Endocytic receptor which plays a role in lipoprotein, vitamin and iron metabolism by facilitating their uptake. Acts together with LRP2 to mediate endocytosis of high-density lipoproteins, GC, hemoglobin, ALB, TF and SCGB1A1. Acts together with AMN to mediate endocytosis of the CBLIF-cobalamin complex. Binds to ALB, MB, Kappa and lambda-light chains, TF, hemoglobin, GC, SCGB1A1, APOA1, high density lipoprotein, and the CBLIF-cobalamin complex. Ligand binding requires calcium. Serves as important transporter in several absorptive epithelia, including intestine, renal proximal tubules and embryonic yolk sac. May play an important role in the development of the peri-implantation embryo through internalization of APOA1 and cholesterol. Binds to LGALS3 at the maternal-fetal interface.</text>
</comment>
<dbReference type="PANTHER" id="PTHR24251">
    <property type="entry name" value="OVOCHYMASE-RELATED"/>
    <property type="match status" value="1"/>
</dbReference>
<evidence type="ECO:0000256" key="20">
    <source>
        <dbReference type="ARBA" id="ARBA00023180"/>
    </source>
</evidence>
<dbReference type="FunFam" id="2.10.25.10:FF:000260">
    <property type="entry name" value="Notch receptor 4"/>
    <property type="match status" value="1"/>
</dbReference>
<name>A0AA38IQY5_9CUCU</name>
<feature type="domain" description="CUB" evidence="30">
    <location>
        <begin position="1433"/>
        <end position="1545"/>
    </location>
</feature>
<dbReference type="Pfam" id="PF00431">
    <property type="entry name" value="CUB"/>
    <property type="match status" value="24"/>
</dbReference>
<organism evidence="32 33">
    <name type="scientific">Zophobas morio</name>
    <dbReference type="NCBI Taxonomy" id="2755281"/>
    <lineage>
        <taxon>Eukaryota</taxon>
        <taxon>Metazoa</taxon>
        <taxon>Ecdysozoa</taxon>
        <taxon>Arthropoda</taxon>
        <taxon>Hexapoda</taxon>
        <taxon>Insecta</taxon>
        <taxon>Pterygota</taxon>
        <taxon>Neoptera</taxon>
        <taxon>Endopterygota</taxon>
        <taxon>Coleoptera</taxon>
        <taxon>Polyphaga</taxon>
        <taxon>Cucujiformia</taxon>
        <taxon>Tenebrionidae</taxon>
        <taxon>Zophobas</taxon>
    </lineage>
</organism>
<sequence>MPIQPRIVAQNGHLIFYAAEHKNISFQTLGRGGIHVNGVDLLKTSKLSNSVLESIKKYEASSQRSLAKISEFEQLLDDGILAKIKTIQWGPNVTSTSNQFPQVPVNSGSVVRSVRRLNRKVNNLQKSIRLLTLLLTTDECSSNPCKNGATCQDLFNDYLCQCPNEWEGPLCDKDVNECARFAGTDLGCQNGATCINRPGTYECMCPHGWFGIHCTRRSNDCKSGSNAELCGHGTCVTQYNDVGYKCICDQGWTTDGKTPACNTDVNECTMNKPPCSVNPPVPCINLPGTFHCGNCPQGYTGNGYYCTDLDECATSNGGCSTNPMVQCINTLGSRSCGNCPAGYTGDGVICSYQGVCSVNNGGCHSLATCRNNPRISSTFVECVCPAGYAGNGIGPNGCVRSLLPDQGPCYPNPCRHGMCRLNGTSDYVCECYSRYTGRNCDSFRDLCATNPCQNGGTCTSILGISYRCVCPSSYTGFRCETERQACGGQLTSENGTLAFPSVQFQAYGHALSCAWTIETNVTKVLNVTFLSFSVEESPACRYDWLQIHDGKNTLSRSIGRFCGHNLPNGGTIITTHNVVYLWFRSDHSVASRGFNLTWTSIVPYCGEELKEVTSHGNIHSPGSPGNYPNNRDCYWPLEAPAGKRLLFHFFSLMIGNSSTCDNDYLEFISGTEYSDPVFAKFCNTTHPTPLFSPGAEVLVHFHTDASRTYPGFQITYSVVEGMPGCGGVYTRYQDEIRSPSFNGNYPNDIQCEYKIQLSEKSRIKLTFLSFDLEEAEGCQFDYVAIYSGGTVDAPLIGTYCGSEVPAPYIVDNNVLLIVFKTDWATTSSGFVIRYETVCGGKFTAPSGVVSSPGYPNKYDHSLQCIYEIIQPLGRVIKLKIEDLDLESNSYPECVYDYLEVRDGHDANSTLVGTYCEEVPPLIVSSYNYLWLKFESDSNNNGRGFKANYTTSNLGCGGILKEKTGTFSTPSYPDLYPGDQTCKWIISAPPGNIIQLMWMNFQLERSHECMYDYVEVFDNNTETGEGSSIGKFCGQTIPATLLSTSNLVTVNFHSDPTQHLSGFLATYNIILEANVCGGNYFTDAGTLKSPGYPENYPLNMECTWTIQVKPGHQILLNVIDFSMESYSVCRYDWLEIRNGGSAVSPLLGKFCGTNIPKSIPSHANKVYINFRSDMTKSERGFKIKWEATATGCGGSLSSPTGSIISPNYPEPYSVHTDCIWKIAVSTGSLIQAVFSDLDLEEHSECQLDYVEILDGPSLNSKSLGRFCTSHPSFIRSTSNSLTVRFRSDLSRNGRGFQLQYTTMCNNTLKGFRGVIESPNFPNSYPGSINCNWEIKVAERNNINISFSHFDLERIAPDHSAYSDNKCIYDYLEIFYIEPVQEYEEEGPFQKYGVYCGTDDPPLITLKSNHAKIHFVSDNLITGNGFRLEWQIEGCGDILTRPNGTISSPNYPNAYPPSVECNWQIQADFGQHIEITFHKIELEKTYTCHLDYINLYNGEDDTYPIIASVCHQDKPITLRSSGNMMYIKFKADSSVQGIGFIANYTTKATKCGGKYIADKATIMSPNYPQNYEVNDTCSYQIEIGEGHMISLKFEDFDLFTPDGVNCGSNNNSFVKVYDGPTIDYPILAKVCGKDAPNHTIISTTNKMYVEMVTQTDVVAKGFLANYKRTCGARIETDGTGYIRLNPNDLDYEEFNCSWTIVSKDPSKHVSLTITHLDTMSSYCDESFNALKIYNGASSDAPLLGSYCGTKSPPTLTTDGSAMHIDIEYNSVLFATYSIFDNHCGGTLTSVEGIFASPGYPKKYPMETECEWTIDIPEGNHLSVTFTYFELLESEHCNTDYLEVRQSNGTGKLLGTYCGDDLPLNITNMGSLWFFLKTSLMDGDLSAITAKGFQAEYILNHENDLTGHSGRIVSPLYNQGHPLYGDYSWRITVNYGKRILLTFKEINLESGDSMCFSAITIYDGSSDTDALINEYCGTSLPKDIKSTSNILFIKFRGYSTARYITRFILEWLEIDAITPKIDQIPNVKGCGTSEPVNINGLKNFTKITSPGYPNGYERNLNCEWIFTTISMNRVAIYFTDMDLQPSYGSSCYGDYIEVFEKKTADWQSVIKTCHENVTSRSFIYTSNMMKVIFKTDNYGNRTGFAAFVREACGGYLTEPTSYIVYDNNTRQSLLPRHSATCQWNITVGAGKTIEIEFLQFDILHDKEKGCNNYLMIRNGIFSDSPILGDGKYCGDQLPSILKTTGNNAYIKYQGQSSAANFKMRYREVSYACGGEITLNQFENVTEISSPNYPQIPPPHIECVWRIIAPPGEIIRIDFPFRFDVTNDKECNKEYVEIRDGATIYSKLIGKFCGNKPNSQFTTNNMMFVKFFTQLTDPSNGFKAKLTLAYCGGTVNGKMGQIRSPYFNNPSKYPVGANCTWHLVSPLDHSMNIKFNKIDLEESFGCTSDHVWIYEENQVDNTKTTLGKFCGKKLPSEVNSAGNEVLVNFLTNQVKKDFSGFSLNFNSSREVCGGVIEAAEGTIQSPGYPAPHETLRRCGWYVKVPRGRRVTVNIEDFGLDNRLLATWINGLAFYNENSFRSFLKKISSNNEKTVESSENHMFIYYWSSGKTGRGFKLKFSSNEPTRCQGDLNEDSGTITQPNIPYPYFCTYIRNQQYQGKTFAMTITTTTNNTNPGGKTSCSQYLATIKVESDEAKSPLQTIQCVPSTTVVRSPYSNLKLTFMQTTSRSTANYTMSYNTYKCGGVISSETGVIRSPGYPNKYSSSIECAWLLKLPEEQTILLTFENLDLGDNCAKSYLDIYNGNSPSSPKIDRYCQNNKPDSIRSESNILWIEYKYDQESNGKGFSLKYEPKIQGCGGLFHSQNRIIQTPSFPDDYPNNAECLWELRSDEGYHIGLTFMTRFQIEQSDNCENDFVEIWDWRNDEWFSLGKKCGREIPESINATSNRMKILFRSNERIGGKGFRAKWEWNCGGTFIADATERFIVSPGYPLLYKKNMRCEYNISSKNPSQYVNIKFYQFQLEGMGSNCRFDNLTINNYISGIRYVHIASMYRQVFCGQRIPPNIRLANKIYILFQTDAWVQKSGFRFSYQLDTCGGEIKSARVINSPPMNIEKTPGLYHGYLNCVWNITGPPKKMVVVNFQEFNFDYRRNCYFDNVEIYEGSALLRSKRIANLCGNLNKNLPSIKSENNTVLIVLKADRTANHAGFKAEVYFADGPASGCGGKIKLNGSVAATLTAPDLSDMDCFWTIQSDIGTTIKLHFDEFKLPTTCGSSNHTFRNCSCGYLELRDGHPSVAEIIEKFCGLTSTSFARELSSTSNSMGIRLFTRGIVRRSFKITLKATPSICGPIYLNATKDIQTIVSPGYPNKYPSDIKCAWIIKNNNGYGKFVVRFVDFDLNEENNQHIVNNVCNEDKVEIIDETVSAAELIISFFFVNK</sequence>
<keyword evidence="4" id="KW-1003">Cell membrane</keyword>
<feature type="domain" description="CUB" evidence="30">
    <location>
        <begin position="1075"/>
        <end position="1187"/>
    </location>
</feature>
<dbReference type="InterPro" id="IPR049883">
    <property type="entry name" value="NOTCH1_EGF-like"/>
</dbReference>
<feature type="domain" description="CUB" evidence="30">
    <location>
        <begin position="605"/>
        <end position="719"/>
    </location>
</feature>
<dbReference type="PROSITE" id="PS01187">
    <property type="entry name" value="EGF_CA"/>
    <property type="match status" value="1"/>
</dbReference>
<evidence type="ECO:0000256" key="18">
    <source>
        <dbReference type="ARBA" id="ARBA00023157"/>
    </source>
</evidence>
<feature type="domain" description="CUB" evidence="30">
    <location>
        <begin position="1303"/>
        <end position="1431"/>
    </location>
</feature>
<evidence type="ECO:0000256" key="14">
    <source>
        <dbReference type="ARBA" id="ARBA00022837"/>
    </source>
</evidence>
<dbReference type="InterPro" id="IPR018097">
    <property type="entry name" value="EGF_Ca-bd_CS"/>
</dbReference>
<keyword evidence="14" id="KW-0106">Calcium</keyword>
<dbReference type="Gene3D" id="2.60.120.290">
    <property type="entry name" value="Spermadhesin, CUB domain"/>
    <property type="match status" value="25"/>
</dbReference>
<feature type="domain" description="EGF-like" evidence="31">
    <location>
        <begin position="405"/>
        <end position="441"/>
    </location>
</feature>
<feature type="domain" description="EGF-like" evidence="31">
    <location>
        <begin position="174"/>
        <end position="215"/>
    </location>
</feature>
<dbReference type="CDD" id="cd00041">
    <property type="entry name" value="CUB"/>
    <property type="match status" value="24"/>
</dbReference>
<evidence type="ECO:0000256" key="6">
    <source>
        <dbReference type="ARBA" id="ARBA00022548"/>
    </source>
</evidence>
<dbReference type="EMBL" id="JALNTZ010000003">
    <property type="protein sequence ID" value="KAJ3659671.1"/>
    <property type="molecule type" value="Genomic_DNA"/>
</dbReference>
<dbReference type="SUPFAM" id="SSF57184">
    <property type="entry name" value="Growth factor receptor domain"/>
    <property type="match status" value="1"/>
</dbReference>
<comment type="caution">
    <text evidence="32">The sequence shown here is derived from an EMBL/GenBank/DDBJ whole genome shotgun (WGS) entry which is preliminary data.</text>
</comment>
<dbReference type="InterPro" id="IPR000152">
    <property type="entry name" value="EGF-type_Asp/Asn_hydroxyl_site"/>
</dbReference>
<feature type="disulfide bond" evidence="29">
    <location>
        <begin position="162"/>
        <end position="171"/>
    </location>
</feature>
<evidence type="ECO:0000256" key="8">
    <source>
        <dbReference type="ARBA" id="ARBA00022628"/>
    </source>
</evidence>
<feature type="domain" description="CUB" evidence="30">
    <location>
        <begin position="725"/>
        <end position="837"/>
    </location>
</feature>
<dbReference type="PROSITE" id="PS50026">
    <property type="entry name" value="EGF_3"/>
    <property type="match status" value="4"/>
</dbReference>
<evidence type="ECO:0000259" key="30">
    <source>
        <dbReference type="PROSITE" id="PS01180"/>
    </source>
</evidence>
<feature type="domain" description="CUB" evidence="30">
    <location>
        <begin position="486"/>
        <end position="601"/>
    </location>
</feature>
<feature type="domain" description="EGF-like" evidence="31">
    <location>
        <begin position="136"/>
        <end position="172"/>
    </location>
</feature>
<keyword evidence="23" id="KW-0170">Cobalt</keyword>
<feature type="disulfide bond" evidence="29">
    <location>
        <begin position="205"/>
        <end position="214"/>
    </location>
</feature>
<evidence type="ECO:0000256" key="4">
    <source>
        <dbReference type="ARBA" id="ARBA00022475"/>
    </source>
</evidence>
<dbReference type="PROSITE" id="PS01186">
    <property type="entry name" value="EGF_2"/>
    <property type="match status" value="2"/>
</dbReference>
<dbReference type="GO" id="GO:0005509">
    <property type="term" value="F:calcium ion binding"/>
    <property type="evidence" value="ECO:0007669"/>
    <property type="project" value="InterPro"/>
</dbReference>
<evidence type="ECO:0000256" key="17">
    <source>
        <dbReference type="ARBA" id="ARBA00023136"/>
    </source>
</evidence>
<feature type="domain" description="CUB" evidence="30">
    <location>
        <begin position="1191"/>
        <end position="1302"/>
    </location>
</feature>
<dbReference type="SMART" id="SM00179">
    <property type="entry name" value="EGF_CA"/>
    <property type="match status" value="6"/>
</dbReference>
<dbReference type="SMART" id="SM00042">
    <property type="entry name" value="CUB"/>
    <property type="match status" value="23"/>
</dbReference>
<evidence type="ECO:0000256" key="19">
    <source>
        <dbReference type="ARBA" id="ARBA00023166"/>
    </source>
</evidence>
<feature type="domain" description="CUB" evidence="30">
    <location>
        <begin position="2966"/>
        <end position="3087"/>
    </location>
</feature>
<feature type="domain" description="CUB" evidence="30">
    <location>
        <begin position="2508"/>
        <end position="2618"/>
    </location>
</feature>
<evidence type="ECO:0000256" key="29">
    <source>
        <dbReference type="PROSITE-ProRule" id="PRU00076"/>
    </source>
</evidence>
<feature type="disulfide bond" evidence="28">
    <location>
        <begin position="486"/>
        <end position="513"/>
    </location>
</feature>
<keyword evidence="22" id="KW-0458">Lysosome</keyword>
<dbReference type="CDD" id="cd00054">
    <property type="entry name" value="EGF_CA"/>
    <property type="match status" value="5"/>
</dbReference>
<evidence type="ECO:0000256" key="24">
    <source>
        <dbReference type="ARBA" id="ARBA00023765"/>
    </source>
</evidence>
<feature type="domain" description="CUB" evidence="30">
    <location>
        <begin position="1898"/>
        <end position="2011"/>
    </location>
</feature>
<feature type="domain" description="CUB" evidence="30">
    <location>
        <begin position="955"/>
        <end position="1069"/>
    </location>
</feature>
<dbReference type="CDD" id="cd22201">
    <property type="entry name" value="cubilin_NTD"/>
    <property type="match status" value="1"/>
</dbReference>
<keyword evidence="15" id="KW-0653">Protein transport</keyword>
<keyword evidence="8" id="KW-0846">Cobalamin</keyword>
<evidence type="ECO:0000256" key="26">
    <source>
        <dbReference type="ARBA" id="ARBA00049611"/>
    </source>
</evidence>
<gene>
    <name evidence="32" type="ORF">Zmor_011346</name>
</gene>
<keyword evidence="12" id="KW-0677">Repeat</keyword>
<evidence type="ECO:0000256" key="7">
    <source>
        <dbReference type="ARBA" id="ARBA00022553"/>
    </source>
</evidence>
<dbReference type="InterPro" id="IPR035914">
    <property type="entry name" value="Sperma_CUB_dom_sf"/>
</dbReference>
<dbReference type="FunFam" id="2.60.120.290:FF:000060">
    <property type="entry name" value="Cubilin homolog"/>
    <property type="match status" value="3"/>
</dbReference>
<evidence type="ECO:0000256" key="23">
    <source>
        <dbReference type="ARBA" id="ARBA00023285"/>
    </source>
</evidence>
<evidence type="ECO:0000256" key="28">
    <source>
        <dbReference type="PROSITE-ProRule" id="PRU00059"/>
    </source>
</evidence>
<feature type="domain" description="CUB" evidence="30">
    <location>
        <begin position="1781"/>
        <end position="1897"/>
    </location>
</feature>
<dbReference type="GO" id="GO:0005768">
    <property type="term" value="C:endosome"/>
    <property type="evidence" value="ECO:0007669"/>
    <property type="project" value="UniProtKB-SubCell"/>
</dbReference>